<evidence type="ECO:0000313" key="2">
    <source>
        <dbReference type="Proteomes" id="UP000242770"/>
    </source>
</evidence>
<reference evidence="2" key="1">
    <citation type="submission" date="2014-06" db="EMBL/GenBank/DDBJ databases">
        <authorList>
            <person name="Berkman P.J."/>
        </authorList>
    </citation>
    <scope>NUCLEOTIDE SEQUENCE [LARGE SCALE GENOMIC DNA]</scope>
</reference>
<dbReference type="EMBL" id="CCFA01000286">
    <property type="protein sequence ID" value="CDW94924.1"/>
    <property type="molecule type" value="Genomic_DNA"/>
</dbReference>
<gene>
    <name evidence="1" type="primary">SSCI05330.1</name>
</gene>
<name>A0A0F7S077_9BASI</name>
<protein>
    <submittedName>
        <fullName evidence="1">Uncharacterized protein</fullName>
    </submittedName>
</protein>
<proteinExistence type="predicted"/>
<dbReference type="Proteomes" id="UP000242770">
    <property type="component" value="Unassembled WGS sequence"/>
</dbReference>
<evidence type="ECO:0000313" key="1">
    <source>
        <dbReference type="EMBL" id="CDW94924.1"/>
    </source>
</evidence>
<keyword evidence="2" id="KW-1185">Reference proteome</keyword>
<organism evidence="1 2">
    <name type="scientific">Sporisorium scitamineum</name>
    <dbReference type="NCBI Taxonomy" id="49012"/>
    <lineage>
        <taxon>Eukaryota</taxon>
        <taxon>Fungi</taxon>
        <taxon>Dikarya</taxon>
        <taxon>Basidiomycota</taxon>
        <taxon>Ustilaginomycotina</taxon>
        <taxon>Ustilaginomycetes</taxon>
        <taxon>Ustilaginales</taxon>
        <taxon>Ustilaginaceae</taxon>
        <taxon>Sporisorium</taxon>
    </lineage>
</organism>
<dbReference type="AlphaFoldDB" id="A0A0F7S077"/>
<accession>A0A0F7S077</accession>
<sequence>MGSEKNATLVPESGRCWLRKGVVGAYTSGTANK</sequence>